<accession>A0ABT2RXG3</accession>
<evidence type="ECO:0000256" key="1">
    <source>
        <dbReference type="ARBA" id="ARBA00023015"/>
    </source>
</evidence>
<organism evidence="6 7">
    <name type="scientific">Laedolimicola ammoniilytica</name>
    <dbReference type="NCBI Taxonomy" id="2981771"/>
    <lineage>
        <taxon>Bacteria</taxon>
        <taxon>Bacillati</taxon>
        <taxon>Bacillota</taxon>
        <taxon>Clostridia</taxon>
        <taxon>Lachnospirales</taxon>
        <taxon>Lachnospiraceae</taxon>
        <taxon>Laedolimicola</taxon>
    </lineage>
</organism>
<dbReference type="InterPro" id="IPR001647">
    <property type="entry name" value="HTH_TetR"/>
</dbReference>
<evidence type="ECO:0000313" key="7">
    <source>
        <dbReference type="Proteomes" id="UP001652461"/>
    </source>
</evidence>
<dbReference type="PRINTS" id="PR00455">
    <property type="entry name" value="HTHTETR"/>
</dbReference>
<dbReference type="SUPFAM" id="SSF46689">
    <property type="entry name" value="Homeodomain-like"/>
    <property type="match status" value="1"/>
</dbReference>
<name>A0ABT2RXG3_9FIRM</name>
<dbReference type="PANTHER" id="PTHR30055:SF234">
    <property type="entry name" value="HTH-TYPE TRANSCRIPTIONAL REGULATOR BETI"/>
    <property type="match status" value="1"/>
</dbReference>
<protein>
    <submittedName>
        <fullName evidence="6">TetR/AcrR family transcriptional regulator</fullName>
    </submittedName>
</protein>
<dbReference type="Gene3D" id="1.10.357.10">
    <property type="entry name" value="Tetracycline Repressor, domain 2"/>
    <property type="match status" value="1"/>
</dbReference>
<feature type="domain" description="HTH tetR-type" evidence="5">
    <location>
        <begin position="1"/>
        <end position="61"/>
    </location>
</feature>
<keyword evidence="7" id="KW-1185">Reference proteome</keyword>
<evidence type="ECO:0000256" key="3">
    <source>
        <dbReference type="ARBA" id="ARBA00023163"/>
    </source>
</evidence>
<feature type="DNA-binding region" description="H-T-H motif" evidence="4">
    <location>
        <begin position="24"/>
        <end position="43"/>
    </location>
</feature>
<proteinExistence type="predicted"/>
<comment type="caution">
    <text evidence="6">The sequence shown here is derived from an EMBL/GenBank/DDBJ whole genome shotgun (WGS) entry which is preliminary data.</text>
</comment>
<dbReference type="PANTHER" id="PTHR30055">
    <property type="entry name" value="HTH-TYPE TRANSCRIPTIONAL REGULATOR RUTR"/>
    <property type="match status" value="1"/>
</dbReference>
<evidence type="ECO:0000256" key="4">
    <source>
        <dbReference type="PROSITE-ProRule" id="PRU00335"/>
    </source>
</evidence>
<evidence type="ECO:0000259" key="5">
    <source>
        <dbReference type="PROSITE" id="PS50977"/>
    </source>
</evidence>
<sequence length="192" mass="21752">MDNRETILETALDLFYTRGYDAVGVQEIAERSGVTKPTLYYYFKSKYGLLEQLLKSRSEGFAAELKEACAYHGDLKNTLCAAARTAASFVAREPEFSALFVALYHSARGNDAYKAVRPLVLRLQQAIEQIFIDASADLGNMHGRQRQFSLGFIGLVLYYIVMKQETSKREDVQITEEEIEALVHQFMHGIYS</sequence>
<keyword evidence="1" id="KW-0805">Transcription regulation</keyword>
<dbReference type="PROSITE" id="PS50977">
    <property type="entry name" value="HTH_TETR_2"/>
    <property type="match status" value="1"/>
</dbReference>
<keyword evidence="3" id="KW-0804">Transcription</keyword>
<evidence type="ECO:0000256" key="2">
    <source>
        <dbReference type="ARBA" id="ARBA00023125"/>
    </source>
</evidence>
<reference evidence="6 7" key="1">
    <citation type="journal article" date="2021" name="ISME Commun">
        <title>Automated analysis of genomic sequences facilitates high-throughput and comprehensive description of bacteria.</title>
        <authorList>
            <person name="Hitch T.C.A."/>
        </authorList>
    </citation>
    <scope>NUCLEOTIDE SEQUENCE [LARGE SCALE GENOMIC DNA]</scope>
    <source>
        <strain evidence="6 7">Sanger_04</strain>
    </source>
</reference>
<dbReference type="InterPro" id="IPR050109">
    <property type="entry name" value="HTH-type_TetR-like_transc_reg"/>
</dbReference>
<dbReference type="RefSeq" id="WP_158363494.1">
    <property type="nucleotide sequence ID" value="NZ_JAOQKC010000010.1"/>
</dbReference>
<dbReference type="Pfam" id="PF00440">
    <property type="entry name" value="TetR_N"/>
    <property type="match status" value="1"/>
</dbReference>
<keyword evidence="2 4" id="KW-0238">DNA-binding</keyword>
<gene>
    <name evidence="6" type="ORF">OCV63_08940</name>
</gene>
<dbReference type="EMBL" id="JAOQKC010000010">
    <property type="protein sequence ID" value="MCU6697021.1"/>
    <property type="molecule type" value="Genomic_DNA"/>
</dbReference>
<dbReference type="InterPro" id="IPR009057">
    <property type="entry name" value="Homeodomain-like_sf"/>
</dbReference>
<evidence type="ECO:0000313" key="6">
    <source>
        <dbReference type="EMBL" id="MCU6697021.1"/>
    </source>
</evidence>
<dbReference type="Proteomes" id="UP001652461">
    <property type="component" value="Unassembled WGS sequence"/>
</dbReference>